<protein>
    <submittedName>
        <fullName evidence="1">Uncharacterized protein</fullName>
    </submittedName>
</protein>
<accession>A0A226DPN9</accession>
<name>A0A226DPN9_FOLCA</name>
<evidence type="ECO:0000313" key="1">
    <source>
        <dbReference type="EMBL" id="OXA47482.1"/>
    </source>
</evidence>
<dbReference type="Proteomes" id="UP000198287">
    <property type="component" value="Unassembled WGS sequence"/>
</dbReference>
<keyword evidence="2" id="KW-1185">Reference proteome</keyword>
<proteinExistence type="predicted"/>
<dbReference type="AlphaFoldDB" id="A0A226DPN9"/>
<comment type="caution">
    <text evidence="1">The sequence shown here is derived from an EMBL/GenBank/DDBJ whole genome shotgun (WGS) entry which is preliminary data.</text>
</comment>
<organism evidence="1 2">
    <name type="scientific">Folsomia candida</name>
    <name type="common">Springtail</name>
    <dbReference type="NCBI Taxonomy" id="158441"/>
    <lineage>
        <taxon>Eukaryota</taxon>
        <taxon>Metazoa</taxon>
        <taxon>Ecdysozoa</taxon>
        <taxon>Arthropoda</taxon>
        <taxon>Hexapoda</taxon>
        <taxon>Collembola</taxon>
        <taxon>Entomobryomorpha</taxon>
        <taxon>Isotomoidea</taxon>
        <taxon>Isotomidae</taxon>
        <taxon>Proisotominae</taxon>
        <taxon>Folsomia</taxon>
    </lineage>
</organism>
<reference evidence="1 2" key="1">
    <citation type="submission" date="2015-12" db="EMBL/GenBank/DDBJ databases">
        <title>The genome of Folsomia candida.</title>
        <authorList>
            <person name="Faddeeva A."/>
            <person name="Derks M.F."/>
            <person name="Anvar Y."/>
            <person name="Smit S."/>
            <person name="Van Straalen N."/>
            <person name="Roelofs D."/>
        </authorList>
    </citation>
    <scope>NUCLEOTIDE SEQUENCE [LARGE SCALE GENOMIC DNA]</scope>
    <source>
        <strain evidence="1 2">VU population</strain>
        <tissue evidence="1">Whole body</tissue>
    </source>
</reference>
<dbReference type="EMBL" id="LNIX01000013">
    <property type="protein sequence ID" value="OXA47482.1"/>
    <property type="molecule type" value="Genomic_DNA"/>
</dbReference>
<evidence type="ECO:0000313" key="2">
    <source>
        <dbReference type="Proteomes" id="UP000198287"/>
    </source>
</evidence>
<gene>
    <name evidence="1" type="ORF">Fcan01_17629</name>
</gene>
<sequence length="405" mass="46702">MWAHKKITFERIARDLVFVQLGTVPKTLKFWKICKDKQMTPSSGSHCIWLISLETTSGYHRQILVTICPRNSTTIFSRFQTSKGYPLGLLRAYQSININILSTGFYVFFVIFNQDHVTSAQISTKFQFRAVFTIWSLACLTLTDHYLGVAISDLTAPLEATSVSRFAQLTKPFCNPNKDKKCLQKSYAYFAFDRKKKASFRNDSNQLRKFDGKSDFKIYSYLITNEMDKNSIHSYTVHRFLRNHVHDKYMKIRFQKLSKILPKNLTQVEIALVNLYNPQHINIPGDLGKDNNVENEIEGVITNCGRTALMEKTSLVLAERNHLARFYPGVFTLSGETVQPEQHGWSFQPPGFSGIPTFLHWLTEAGMAQLLRRYQTELTYQVRRISSRKRARKESGNNQIEGSIH</sequence>